<reference evidence="2 3" key="1">
    <citation type="submission" date="2024-09" db="EMBL/GenBank/DDBJ databases">
        <authorList>
            <person name="Pan X."/>
        </authorList>
    </citation>
    <scope>NUCLEOTIDE SEQUENCE [LARGE SCALE GENOMIC DNA]</scope>
    <source>
        <strain evidence="2 3">B2969</strain>
    </source>
</reference>
<accession>A0ABW7Q9L4</accession>
<dbReference type="SUPFAM" id="SSF53474">
    <property type="entry name" value="alpha/beta-Hydrolases"/>
    <property type="match status" value="1"/>
</dbReference>
<dbReference type="RefSeq" id="WP_397556484.1">
    <property type="nucleotide sequence ID" value="NZ_JBIQWL010000003.1"/>
</dbReference>
<evidence type="ECO:0000259" key="1">
    <source>
        <dbReference type="Pfam" id="PF01738"/>
    </source>
</evidence>
<dbReference type="Gene3D" id="3.40.50.1820">
    <property type="entry name" value="alpha/beta hydrolase"/>
    <property type="match status" value="1"/>
</dbReference>
<name>A0ABW7Q9L4_9MICO</name>
<comment type="caution">
    <text evidence="2">The sequence shown here is derived from an EMBL/GenBank/DDBJ whole genome shotgun (WGS) entry which is preliminary data.</text>
</comment>
<dbReference type="Pfam" id="PF01738">
    <property type="entry name" value="DLH"/>
    <property type="match status" value="1"/>
</dbReference>
<proteinExistence type="predicted"/>
<sequence length="251" mass="27468">MSETIQLTAPDGTAFDVYVARPDGETEVVGGLVLIHEIWGLVDHIRDVADRYAEEGWLVAAPDILSKAGVGPHLGAELFALMNDPDESVRTAAQPRMRDAMSEMRAPGYADWAIPALTAVVDWLEQQHDVHRRVAVTGFCFGGTYAFALAASDDRIRAAAPFYGTAPSPERIARIEAPVLALYGEKDPMLIDALPGVRQAMADAHVDFEAIVYPGAEHAFFNDTGRRYSPEHAMEAWARVLEFFDEKVVGD</sequence>
<dbReference type="Proteomes" id="UP001610861">
    <property type="component" value="Unassembled WGS sequence"/>
</dbReference>
<dbReference type="EMBL" id="JBIQWL010000003">
    <property type="protein sequence ID" value="MFH8251043.1"/>
    <property type="molecule type" value="Genomic_DNA"/>
</dbReference>
<evidence type="ECO:0000313" key="3">
    <source>
        <dbReference type="Proteomes" id="UP001610861"/>
    </source>
</evidence>
<protein>
    <submittedName>
        <fullName evidence="2">Dienelactone hydrolase family protein</fullName>
        <ecNumber evidence="2">3.1.-.-</ecNumber>
    </submittedName>
</protein>
<feature type="domain" description="Dienelactone hydrolase" evidence="1">
    <location>
        <begin position="15"/>
        <end position="246"/>
    </location>
</feature>
<keyword evidence="3" id="KW-1185">Reference proteome</keyword>
<dbReference type="PANTHER" id="PTHR46623">
    <property type="entry name" value="CARBOXYMETHYLENEBUTENOLIDASE-RELATED"/>
    <property type="match status" value="1"/>
</dbReference>
<dbReference type="InterPro" id="IPR002925">
    <property type="entry name" value="Dienelactn_hydro"/>
</dbReference>
<dbReference type="EC" id="3.1.-.-" evidence="2"/>
<keyword evidence="2" id="KW-0378">Hydrolase</keyword>
<dbReference type="InterPro" id="IPR029058">
    <property type="entry name" value="AB_hydrolase_fold"/>
</dbReference>
<dbReference type="PANTHER" id="PTHR46623:SF6">
    <property type="entry name" value="ALPHA_BETA-HYDROLASES SUPERFAMILY PROTEIN"/>
    <property type="match status" value="1"/>
</dbReference>
<organism evidence="2 3">
    <name type="scientific">Microbacterium alkaliflavum</name>
    <dbReference type="NCBI Taxonomy" id="3248839"/>
    <lineage>
        <taxon>Bacteria</taxon>
        <taxon>Bacillati</taxon>
        <taxon>Actinomycetota</taxon>
        <taxon>Actinomycetes</taxon>
        <taxon>Micrococcales</taxon>
        <taxon>Microbacteriaceae</taxon>
        <taxon>Microbacterium</taxon>
    </lineage>
</organism>
<gene>
    <name evidence="2" type="ORF">ACH3VR_11800</name>
</gene>
<dbReference type="InterPro" id="IPR051049">
    <property type="entry name" value="Dienelactone_hydrolase-like"/>
</dbReference>
<evidence type="ECO:0000313" key="2">
    <source>
        <dbReference type="EMBL" id="MFH8251043.1"/>
    </source>
</evidence>
<dbReference type="GO" id="GO:0016787">
    <property type="term" value="F:hydrolase activity"/>
    <property type="evidence" value="ECO:0007669"/>
    <property type="project" value="UniProtKB-KW"/>
</dbReference>